<dbReference type="PROSITE" id="PS50885">
    <property type="entry name" value="HAMP"/>
    <property type="match status" value="1"/>
</dbReference>
<keyword evidence="12" id="KW-1185">Reference proteome</keyword>
<keyword evidence="8" id="KW-0812">Transmembrane</keyword>
<keyword evidence="2" id="KW-1003">Cell membrane</keyword>
<dbReference type="EMBL" id="CP054705">
    <property type="protein sequence ID" value="QQK75639.1"/>
    <property type="molecule type" value="Genomic_DNA"/>
</dbReference>
<protein>
    <submittedName>
        <fullName evidence="11">HAMP domain-containing protein</fullName>
    </submittedName>
</protein>
<evidence type="ECO:0000256" key="4">
    <source>
        <dbReference type="ARBA" id="ARBA00023224"/>
    </source>
</evidence>
<dbReference type="RefSeq" id="WP_200128275.1">
    <property type="nucleotide sequence ID" value="NZ_CP054705.1"/>
</dbReference>
<dbReference type="InterPro" id="IPR004090">
    <property type="entry name" value="Chemotax_Me-accpt_rcpt"/>
</dbReference>
<comment type="subcellular location">
    <subcellularLocation>
        <location evidence="1">Cell membrane</location>
    </subcellularLocation>
</comment>
<keyword evidence="8" id="KW-1133">Transmembrane helix</keyword>
<dbReference type="SUPFAM" id="SSF58104">
    <property type="entry name" value="Methyl-accepting chemotaxis protein (MCP) signaling domain"/>
    <property type="match status" value="1"/>
</dbReference>
<dbReference type="Pfam" id="PF00672">
    <property type="entry name" value="HAMP"/>
    <property type="match status" value="1"/>
</dbReference>
<evidence type="ECO:0000313" key="11">
    <source>
        <dbReference type="EMBL" id="QQK75639.1"/>
    </source>
</evidence>
<feature type="domain" description="HAMP" evidence="10">
    <location>
        <begin position="202"/>
        <end position="255"/>
    </location>
</feature>
<evidence type="ECO:0000256" key="7">
    <source>
        <dbReference type="SAM" id="Coils"/>
    </source>
</evidence>
<reference evidence="11 12" key="1">
    <citation type="submission" date="2020-06" db="EMBL/GenBank/DDBJ databases">
        <title>Genomic analysis of Salicibibacter sp. NKC5-3.</title>
        <authorList>
            <person name="Oh Y.J."/>
        </authorList>
    </citation>
    <scope>NUCLEOTIDE SEQUENCE [LARGE SCALE GENOMIC DNA]</scope>
    <source>
        <strain evidence="11 12">NKC5-3</strain>
    </source>
</reference>
<organism evidence="11 12">
    <name type="scientific">Salicibibacter cibarius</name>
    <dbReference type="NCBI Taxonomy" id="2743000"/>
    <lineage>
        <taxon>Bacteria</taxon>
        <taxon>Bacillati</taxon>
        <taxon>Bacillota</taxon>
        <taxon>Bacilli</taxon>
        <taxon>Bacillales</taxon>
        <taxon>Bacillaceae</taxon>
        <taxon>Salicibibacter</taxon>
    </lineage>
</organism>
<gene>
    <name evidence="11" type="ORF">HUG15_08720</name>
</gene>
<dbReference type="Proteomes" id="UP000595823">
    <property type="component" value="Chromosome"/>
</dbReference>
<dbReference type="PANTHER" id="PTHR32089:SF112">
    <property type="entry name" value="LYSOZYME-LIKE PROTEIN-RELATED"/>
    <property type="match status" value="1"/>
</dbReference>
<keyword evidence="7" id="KW-0175">Coiled coil</keyword>
<evidence type="ECO:0000256" key="1">
    <source>
        <dbReference type="ARBA" id="ARBA00004236"/>
    </source>
</evidence>
<proteinExistence type="inferred from homology"/>
<name>A0A7T6Z2A3_9BACI</name>
<comment type="similarity">
    <text evidence="5">Belongs to the methyl-accepting chemotaxis (MCP) protein family.</text>
</comment>
<dbReference type="GO" id="GO:0004888">
    <property type="term" value="F:transmembrane signaling receptor activity"/>
    <property type="evidence" value="ECO:0007669"/>
    <property type="project" value="InterPro"/>
</dbReference>
<accession>A0A7T6Z2A3</accession>
<feature type="coiled-coil region" evidence="7">
    <location>
        <begin position="335"/>
        <end position="362"/>
    </location>
</feature>
<dbReference type="InterPro" id="IPR003660">
    <property type="entry name" value="HAMP_dom"/>
</dbReference>
<evidence type="ECO:0000313" key="12">
    <source>
        <dbReference type="Proteomes" id="UP000595823"/>
    </source>
</evidence>
<keyword evidence="4 6" id="KW-0807">Transducer</keyword>
<keyword evidence="3 8" id="KW-0472">Membrane</keyword>
<evidence type="ECO:0000256" key="2">
    <source>
        <dbReference type="ARBA" id="ARBA00022475"/>
    </source>
</evidence>
<feature type="domain" description="Methyl-accepting transducer" evidence="9">
    <location>
        <begin position="274"/>
        <end position="510"/>
    </location>
</feature>
<feature type="transmembrane region" description="Helical" evidence="8">
    <location>
        <begin position="174"/>
        <end position="200"/>
    </location>
</feature>
<evidence type="ECO:0000256" key="6">
    <source>
        <dbReference type="PROSITE-ProRule" id="PRU00284"/>
    </source>
</evidence>
<dbReference type="PROSITE" id="PS50111">
    <property type="entry name" value="CHEMOTAXIS_TRANSDUC_2"/>
    <property type="match status" value="1"/>
</dbReference>
<dbReference type="Gene3D" id="1.10.287.950">
    <property type="entry name" value="Methyl-accepting chemotaxis protein"/>
    <property type="match status" value="1"/>
</dbReference>
<dbReference type="InterPro" id="IPR004089">
    <property type="entry name" value="MCPsignal_dom"/>
</dbReference>
<feature type="transmembrane region" description="Helical" evidence="8">
    <location>
        <begin position="12"/>
        <end position="33"/>
    </location>
</feature>
<dbReference type="SMART" id="SM00304">
    <property type="entry name" value="HAMP"/>
    <property type="match status" value="1"/>
</dbReference>
<evidence type="ECO:0000256" key="5">
    <source>
        <dbReference type="ARBA" id="ARBA00029447"/>
    </source>
</evidence>
<dbReference type="AlphaFoldDB" id="A0A7T6Z2A3"/>
<sequence length="560" mass="61983">MKFYQPARIRTKLLSILLATTLCFVSGFVFIFFQITAINDRVEEMDEWRSYVIDAKDASHTFQEKYIFISDLQFQDDADFDYYETLNARMDEHMENLEKGANTEYSSEELHQLNIQNELFDSRVSHFIDLQMSPDETTMGDLEFLTSNINERSEKLQSYFTDNLEEANEAAQEMMFHAVISSIVAAGAAVIIGVTIFVIFAGRMQKRIQRIARRTKQVSAGQLNVEPLPVEGRDELASLSGEINAMTENLGNMVKGVSSASQTVAASSEELVASAEEVNAGSQEVAGSVQEITEMQVGLDQSIRDSRETFQSMEQELSRVYTAVQEIVTESNRSNDQAADGLKRLKEALESMQNIRIQNEANAHAIESLGEASQDIEDVITLIKDISGQTNLLALNANIEAARAGEAGKGFAVVANEVRKLATESEEATQDISRTIEMMTENVEKSVEQSRQSTSLIAAGEKTIEEMYNAYQAILTSFTAVVQKAGTIDTLVKQVTEKSQSIVSHTEKVQKTSTHATDNSAAISAAIEEQVATMEFINQASQELAAVANELDGQISRFHI</sequence>
<dbReference type="Pfam" id="PF00015">
    <property type="entry name" value="MCPsignal"/>
    <property type="match status" value="1"/>
</dbReference>
<dbReference type="GO" id="GO:0007165">
    <property type="term" value="P:signal transduction"/>
    <property type="evidence" value="ECO:0007669"/>
    <property type="project" value="UniProtKB-KW"/>
</dbReference>
<dbReference type="PANTHER" id="PTHR32089">
    <property type="entry name" value="METHYL-ACCEPTING CHEMOTAXIS PROTEIN MCPB"/>
    <property type="match status" value="1"/>
</dbReference>
<dbReference type="GO" id="GO:0006935">
    <property type="term" value="P:chemotaxis"/>
    <property type="evidence" value="ECO:0007669"/>
    <property type="project" value="InterPro"/>
</dbReference>
<dbReference type="CDD" id="cd06225">
    <property type="entry name" value="HAMP"/>
    <property type="match status" value="1"/>
</dbReference>
<evidence type="ECO:0000256" key="8">
    <source>
        <dbReference type="SAM" id="Phobius"/>
    </source>
</evidence>
<evidence type="ECO:0000256" key="3">
    <source>
        <dbReference type="ARBA" id="ARBA00023136"/>
    </source>
</evidence>
<dbReference type="SMART" id="SM00283">
    <property type="entry name" value="MA"/>
    <property type="match status" value="1"/>
</dbReference>
<dbReference type="PRINTS" id="PR00260">
    <property type="entry name" value="CHEMTRNSDUCR"/>
</dbReference>
<dbReference type="GO" id="GO:0005886">
    <property type="term" value="C:plasma membrane"/>
    <property type="evidence" value="ECO:0007669"/>
    <property type="project" value="UniProtKB-SubCell"/>
</dbReference>
<evidence type="ECO:0000259" key="9">
    <source>
        <dbReference type="PROSITE" id="PS50111"/>
    </source>
</evidence>
<evidence type="ECO:0000259" key="10">
    <source>
        <dbReference type="PROSITE" id="PS50885"/>
    </source>
</evidence>
<dbReference type="KEGG" id="scia:HUG15_08720"/>